<gene>
    <name evidence="1" type="ORF">CFK40_11485</name>
</gene>
<reference evidence="1 2" key="1">
    <citation type="journal article" date="2003" name="Int. J. Syst. Evol. Microbiol.">
        <title>Virgibacillus carmonensis sp. nov., Virgibacillus necropolis sp. nov. and Virgibacillus picturae sp. nov., three novel species isolated from deteriorated mural paintings, transfer of the species of the genus salibacillus to Virgibacillus, as Virgibacillus marismortui comb. nov. and Virgibacillus salexigens comb. nov., and emended description of the genus Virgibacillus.</title>
        <authorList>
            <person name="Heyrman J."/>
            <person name="Logan N.A."/>
            <person name="Busse H.J."/>
            <person name="Balcaen A."/>
            <person name="Lebbe L."/>
            <person name="Rodriguez-Diaz M."/>
            <person name="Swings J."/>
            <person name="De Vos P."/>
        </authorList>
    </citation>
    <scope>NUCLEOTIDE SEQUENCE [LARGE SCALE GENOMIC DNA]</scope>
    <source>
        <strain evidence="1 2">LMG 19488</strain>
    </source>
</reference>
<accession>A0A221MD69</accession>
<dbReference type="KEGG" id="vne:CFK40_11485"/>
<evidence type="ECO:0000313" key="2">
    <source>
        <dbReference type="Proteomes" id="UP000204391"/>
    </source>
</evidence>
<sequence length="188" mass="21179">MQLASHELNQLSELIAGCYNTVTCMTDSINEAQDPELKDLLQRHFPLHVQDYNLKVEFVQSNTKTDITKFKPAELKPNLNSYTQAPVSEFPSTMPRTEAGQKSDREIATAYLLNQKGSAKNYAAAVLECANPDLRTFLENAFLNSSRHAYEMWQYMTQKGYYPLMAAPQNASQAIAPIYQPVQQPALV</sequence>
<dbReference type="EMBL" id="CP022437">
    <property type="protein sequence ID" value="ASN05587.1"/>
    <property type="molecule type" value="Genomic_DNA"/>
</dbReference>
<evidence type="ECO:0000313" key="1">
    <source>
        <dbReference type="EMBL" id="ASN05587.1"/>
    </source>
</evidence>
<proteinExistence type="predicted"/>
<keyword evidence="1" id="KW-0167">Capsid protein</keyword>
<dbReference type="Proteomes" id="UP000204391">
    <property type="component" value="Chromosome"/>
</dbReference>
<dbReference type="OrthoDB" id="2374504at2"/>
<dbReference type="InterPro" id="IPR012851">
    <property type="entry name" value="Spore_coat_CotF-like"/>
</dbReference>
<keyword evidence="2" id="KW-1185">Reference proteome</keyword>
<name>A0A221MD69_9BACI</name>
<keyword evidence="1" id="KW-0946">Virion</keyword>
<dbReference type="Pfam" id="PF07875">
    <property type="entry name" value="Coat_F"/>
    <property type="match status" value="1"/>
</dbReference>
<dbReference type="AlphaFoldDB" id="A0A221MD69"/>
<dbReference type="RefSeq" id="WP_089532436.1">
    <property type="nucleotide sequence ID" value="NZ_CP022437.1"/>
</dbReference>
<organism evidence="1 2">
    <name type="scientific">Virgibacillus necropolis</name>
    <dbReference type="NCBI Taxonomy" id="163877"/>
    <lineage>
        <taxon>Bacteria</taxon>
        <taxon>Bacillati</taxon>
        <taxon>Bacillota</taxon>
        <taxon>Bacilli</taxon>
        <taxon>Bacillales</taxon>
        <taxon>Bacillaceae</taxon>
        <taxon>Virgibacillus</taxon>
    </lineage>
</organism>
<protein>
    <submittedName>
        <fullName evidence="1">Spore coat protein</fullName>
    </submittedName>
</protein>
<dbReference type="Gene3D" id="1.20.1260.10">
    <property type="match status" value="1"/>
</dbReference>
<dbReference type="InterPro" id="IPR012347">
    <property type="entry name" value="Ferritin-like"/>
</dbReference>